<feature type="transmembrane region" description="Helical" evidence="6">
    <location>
        <begin position="39"/>
        <end position="58"/>
    </location>
</feature>
<feature type="transmembrane region" description="Helical" evidence="6">
    <location>
        <begin position="112"/>
        <end position="135"/>
    </location>
</feature>
<protein>
    <submittedName>
        <fullName evidence="7">LysE family transporter</fullName>
    </submittedName>
</protein>
<evidence type="ECO:0000256" key="2">
    <source>
        <dbReference type="ARBA" id="ARBA00022475"/>
    </source>
</evidence>
<evidence type="ECO:0000256" key="5">
    <source>
        <dbReference type="ARBA" id="ARBA00023136"/>
    </source>
</evidence>
<keyword evidence="5 6" id="KW-0472">Membrane</keyword>
<comment type="caution">
    <text evidence="7">The sequence shown here is derived from an EMBL/GenBank/DDBJ whole genome shotgun (WGS) entry which is preliminary data.</text>
</comment>
<reference evidence="8" key="1">
    <citation type="journal article" date="2019" name="Int. J. Syst. Evol. Microbiol.">
        <title>The Global Catalogue of Microorganisms (GCM) 10K type strain sequencing project: providing services to taxonomists for standard genome sequencing and annotation.</title>
        <authorList>
            <consortium name="The Broad Institute Genomics Platform"/>
            <consortium name="The Broad Institute Genome Sequencing Center for Infectious Disease"/>
            <person name="Wu L."/>
            <person name="Ma J."/>
        </authorList>
    </citation>
    <scope>NUCLEOTIDE SEQUENCE [LARGE SCALE GENOMIC DNA]</scope>
    <source>
        <strain evidence="8">KCTC 42456</strain>
    </source>
</reference>
<keyword evidence="8" id="KW-1185">Reference proteome</keyword>
<dbReference type="Proteomes" id="UP001597546">
    <property type="component" value="Unassembled WGS sequence"/>
</dbReference>
<evidence type="ECO:0000256" key="6">
    <source>
        <dbReference type="SAM" id="Phobius"/>
    </source>
</evidence>
<gene>
    <name evidence="7" type="ORF">ACFSSE_05535</name>
</gene>
<feature type="transmembrane region" description="Helical" evidence="6">
    <location>
        <begin position="185"/>
        <end position="203"/>
    </location>
</feature>
<proteinExistence type="predicted"/>
<organism evidence="7 8">
    <name type="scientific">Pedobacter alpinus</name>
    <dbReference type="NCBI Taxonomy" id="1590643"/>
    <lineage>
        <taxon>Bacteria</taxon>
        <taxon>Pseudomonadati</taxon>
        <taxon>Bacteroidota</taxon>
        <taxon>Sphingobacteriia</taxon>
        <taxon>Sphingobacteriales</taxon>
        <taxon>Sphingobacteriaceae</taxon>
        <taxon>Pedobacter</taxon>
    </lineage>
</organism>
<dbReference type="Pfam" id="PF01810">
    <property type="entry name" value="LysE"/>
    <property type="match status" value="1"/>
</dbReference>
<dbReference type="InterPro" id="IPR001123">
    <property type="entry name" value="LeuE-type"/>
</dbReference>
<evidence type="ECO:0000313" key="8">
    <source>
        <dbReference type="Proteomes" id="UP001597546"/>
    </source>
</evidence>
<keyword evidence="2" id="KW-1003">Cell membrane</keyword>
<name>A0ABW5TPZ0_9SPHI</name>
<comment type="subcellular location">
    <subcellularLocation>
        <location evidence="1">Cell membrane</location>
        <topology evidence="1">Multi-pass membrane protein</topology>
    </subcellularLocation>
</comment>
<evidence type="ECO:0000256" key="4">
    <source>
        <dbReference type="ARBA" id="ARBA00022989"/>
    </source>
</evidence>
<keyword evidence="4 6" id="KW-1133">Transmembrane helix</keyword>
<feature type="transmembrane region" description="Helical" evidence="6">
    <location>
        <begin position="6"/>
        <end position="27"/>
    </location>
</feature>
<accession>A0ABW5TPZ0</accession>
<keyword evidence="3 6" id="KW-0812">Transmembrane</keyword>
<dbReference type="RefSeq" id="WP_379046760.1">
    <property type="nucleotide sequence ID" value="NZ_JBHSKW010000062.1"/>
</dbReference>
<feature type="transmembrane region" description="Helical" evidence="6">
    <location>
        <begin position="141"/>
        <end position="164"/>
    </location>
</feature>
<dbReference type="EMBL" id="JBHULV010000016">
    <property type="protein sequence ID" value="MFD2731161.1"/>
    <property type="molecule type" value="Genomic_DNA"/>
</dbReference>
<feature type="transmembrane region" description="Helical" evidence="6">
    <location>
        <begin position="70"/>
        <end position="91"/>
    </location>
</feature>
<sequence>MLLLTFFVAIVVNFVGYIPIGNINLTAMQISINKGIKQATIFATSFALVEGLFTYILMRFAEWFVSEKDFLSWLEWIMVGIFLLMGTIAYFQSKKEAKPMEDVKKKDSIRTGIILGVFNPMIIPFWTIGGTYLIANNWITTAGFGLIVFAIGASIGSFACLYLFGRFAMYIQNKFSFSNKVINRSIAIMFFCLAIFQTVRLILFK</sequence>
<evidence type="ECO:0000256" key="1">
    <source>
        <dbReference type="ARBA" id="ARBA00004651"/>
    </source>
</evidence>
<evidence type="ECO:0000313" key="7">
    <source>
        <dbReference type="EMBL" id="MFD2731161.1"/>
    </source>
</evidence>
<evidence type="ECO:0000256" key="3">
    <source>
        <dbReference type="ARBA" id="ARBA00022692"/>
    </source>
</evidence>